<dbReference type="Pfam" id="PF00072">
    <property type="entry name" value="Response_reg"/>
    <property type="match status" value="1"/>
</dbReference>
<dbReference type="SUPFAM" id="SSF52172">
    <property type="entry name" value="CheY-like"/>
    <property type="match status" value="1"/>
</dbReference>
<dbReference type="RefSeq" id="WP_277862176.1">
    <property type="nucleotide sequence ID" value="NZ_JARRAG010000002.1"/>
</dbReference>
<keyword evidence="1 3" id="KW-0597">Phosphoprotein</keyword>
<keyword evidence="2" id="KW-0902">Two-component regulatory system</keyword>
<evidence type="ECO:0000313" key="6">
    <source>
        <dbReference type="Proteomes" id="UP001216907"/>
    </source>
</evidence>
<name>A0ABT6FE54_9BACT</name>
<sequence>MSVIEAPQAASTIEASADPAARVLTVLIVDDSPVDRRLVAAIVARNPGLRPVVANDGGEALKLIAGSKPSVVVTDIQMPGMDGLELVKEIRRVHPDLPVVLMTAYGSEDVAYRALRAGATHYVPKKSLAAELAGTIDSVLAAAARSDRGVQLLRCVERSVTSWRLANDGNLISTLIGSLQEDLAGMGVCDGGRRTRVGVALQEALSNAMFHGNLEVSSDLRQEDERIFHELADARRDVPPYRDRRIHVTAEIDRGSATFRIRDEGPGFDTAGLDAPFDPESLTRIGGRGMILIRAFIDEVSHNDSGNEITMIVRRKSA</sequence>
<dbReference type="PROSITE" id="PS50110">
    <property type="entry name" value="RESPONSE_REGULATORY"/>
    <property type="match status" value="1"/>
</dbReference>
<dbReference type="InterPro" id="IPR003594">
    <property type="entry name" value="HATPase_dom"/>
</dbReference>
<dbReference type="Gene3D" id="3.40.50.2300">
    <property type="match status" value="1"/>
</dbReference>
<accession>A0ABT6FE54</accession>
<evidence type="ECO:0000256" key="1">
    <source>
        <dbReference type="ARBA" id="ARBA00022553"/>
    </source>
</evidence>
<dbReference type="InterPro" id="IPR036890">
    <property type="entry name" value="HATPase_C_sf"/>
</dbReference>
<dbReference type="InterPro" id="IPR001789">
    <property type="entry name" value="Sig_transdc_resp-reg_receiver"/>
</dbReference>
<dbReference type="PANTHER" id="PTHR44591:SF14">
    <property type="entry name" value="PROTEIN PILG"/>
    <property type="match status" value="1"/>
</dbReference>
<dbReference type="InterPro" id="IPR011006">
    <property type="entry name" value="CheY-like_superfamily"/>
</dbReference>
<gene>
    <name evidence="5" type="ORF">PZE19_18850</name>
</gene>
<dbReference type="PANTHER" id="PTHR44591">
    <property type="entry name" value="STRESS RESPONSE REGULATOR PROTEIN 1"/>
    <property type="match status" value="1"/>
</dbReference>
<proteinExistence type="predicted"/>
<dbReference type="EMBL" id="JARRAG010000002">
    <property type="protein sequence ID" value="MDG3005850.1"/>
    <property type="molecule type" value="Genomic_DNA"/>
</dbReference>
<evidence type="ECO:0000256" key="2">
    <source>
        <dbReference type="ARBA" id="ARBA00023012"/>
    </source>
</evidence>
<protein>
    <submittedName>
        <fullName evidence="5">Response regulator</fullName>
    </submittedName>
</protein>
<dbReference type="CDD" id="cd17535">
    <property type="entry name" value="REC_NarL-like"/>
    <property type="match status" value="1"/>
</dbReference>
<evidence type="ECO:0000259" key="4">
    <source>
        <dbReference type="PROSITE" id="PS50110"/>
    </source>
</evidence>
<feature type="domain" description="Response regulatory" evidence="4">
    <location>
        <begin position="25"/>
        <end position="140"/>
    </location>
</feature>
<evidence type="ECO:0000313" key="5">
    <source>
        <dbReference type="EMBL" id="MDG3005850.1"/>
    </source>
</evidence>
<evidence type="ECO:0000256" key="3">
    <source>
        <dbReference type="PROSITE-ProRule" id="PRU00169"/>
    </source>
</evidence>
<comment type="caution">
    <text evidence="5">The sequence shown here is derived from an EMBL/GenBank/DDBJ whole genome shotgun (WGS) entry which is preliminary data.</text>
</comment>
<reference evidence="5 6" key="1">
    <citation type="submission" date="2023-03" db="EMBL/GenBank/DDBJ databases">
        <title>Paludisphaera mucosa sp. nov. a novel planctomycete from northern fen.</title>
        <authorList>
            <person name="Ivanova A."/>
        </authorList>
    </citation>
    <scope>NUCLEOTIDE SEQUENCE [LARGE SCALE GENOMIC DNA]</scope>
    <source>
        <strain evidence="5 6">Pla2</strain>
    </source>
</reference>
<dbReference type="Gene3D" id="3.30.565.10">
    <property type="entry name" value="Histidine kinase-like ATPase, C-terminal domain"/>
    <property type="match status" value="1"/>
</dbReference>
<dbReference type="CDD" id="cd16936">
    <property type="entry name" value="HATPase_RsbW-like"/>
    <property type="match status" value="1"/>
</dbReference>
<dbReference type="Proteomes" id="UP001216907">
    <property type="component" value="Unassembled WGS sequence"/>
</dbReference>
<organism evidence="5 6">
    <name type="scientific">Paludisphaera mucosa</name>
    <dbReference type="NCBI Taxonomy" id="3030827"/>
    <lineage>
        <taxon>Bacteria</taxon>
        <taxon>Pseudomonadati</taxon>
        <taxon>Planctomycetota</taxon>
        <taxon>Planctomycetia</taxon>
        <taxon>Isosphaerales</taxon>
        <taxon>Isosphaeraceae</taxon>
        <taxon>Paludisphaera</taxon>
    </lineage>
</organism>
<dbReference type="InterPro" id="IPR058245">
    <property type="entry name" value="NreC/VraR/RcsB-like_REC"/>
</dbReference>
<dbReference type="InterPro" id="IPR050595">
    <property type="entry name" value="Bact_response_regulator"/>
</dbReference>
<dbReference type="SMART" id="SM00448">
    <property type="entry name" value="REC"/>
    <property type="match status" value="1"/>
</dbReference>
<keyword evidence="6" id="KW-1185">Reference proteome</keyword>
<dbReference type="Pfam" id="PF13581">
    <property type="entry name" value="HATPase_c_2"/>
    <property type="match status" value="1"/>
</dbReference>
<feature type="modified residue" description="4-aspartylphosphate" evidence="3">
    <location>
        <position position="75"/>
    </location>
</feature>
<dbReference type="SUPFAM" id="SSF55874">
    <property type="entry name" value="ATPase domain of HSP90 chaperone/DNA topoisomerase II/histidine kinase"/>
    <property type="match status" value="1"/>
</dbReference>